<dbReference type="GO" id="GO:1990281">
    <property type="term" value="C:efflux pump complex"/>
    <property type="evidence" value="ECO:0007669"/>
    <property type="project" value="TreeGrafter"/>
</dbReference>
<dbReference type="Pfam" id="PF25917">
    <property type="entry name" value="BSH_RND"/>
    <property type="match status" value="1"/>
</dbReference>
<dbReference type="Gene3D" id="2.40.50.100">
    <property type="match status" value="1"/>
</dbReference>
<protein>
    <recommendedName>
        <fullName evidence="4">RND efflux pump membrane fusion protein barrel-sandwich domain-containing protein</fullName>
    </recommendedName>
</protein>
<dbReference type="PANTHER" id="PTHR30469:SF29">
    <property type="entry name" value="BLR2860 PROTEIN"/>
    <property type="match status" value="1"/>
</dbReference>
<evidence type="ECO:0000259" key="2">
    <source>
        <dbReference type="Pfam" id="PF25954"/>
    </source>
</evidence>
<dbReference type="Gene3D" id="2.40.30.170">
    <property type="match status" value="1"/>
</dbReference>
<name>A0A381R6U9_9ZZZZ</name>
<proteinExistence type="predicted"/>
<organism evidence="3">
    <name type="scientific">marine metagenome</name>
    <dbReference type="NCBI Taxonomy" id="408172"/>
    <lineage>
        <taxon>unclassified sequences</taxon>
        <taxon>metagenomes</taxon>
        <taxon>ecological metagenomes</taxon>
    </lineage>
</organism>
<sequence length="302" mass="33115">MKIRQTYITSFITLVIAILWMLSGILADDEFEVKTKTQLETISSVTVLNSSASEKAKKIKVSGTTEADKLIKIRAEASGTVVSRPVKQGQFVKKDQLICQLYNASRTSYPKVNAPFDGYLETFSVKEGDYLNTGAVCATIIDPDPMRLIGEVSEKEINFVKVGAKAVAELISGKKVEGVVSFVSTSANKGTRTFRVEIDVKNSDRSIRDGVSAQIEIEGDTILAHKISPSILMLGEAGELGIRTVNEDDQVEFKKIEILEDSMEGIWITGLPKNTRIITIGQEYVFQGQTVNVKEISKSPEA</sequence>
<reference evidence="3" key="1">
    <citation type="submission" date="2018-05" db="EMBL/GenBank/DDBJ databases">
        <authorList>
            <person name="Lanie J.A."/>
            <person name="Ng W.-L."/>
            <person name="Kazmierczak K.M."/>
            <person name="Andrzejewski T.M."/>
            <person name="Davidsen T.M."/>
            <person name="Wayne K.J."/>
            <person name="Tettelin H."/>
            <person name="Glass J.I."/>
            <person name="Rusch D."/>
            <person name="Podicherti R."/>
            <person name="Tsui H.-C.T."/>
            <person name="Winkler M.E."/>
        </authorList>
    </citation>
    <scope>NUCLEOTIDE SEQUENCE</scope>
</reference>
<gene>
    <name evidence="3" type="ORF">METZ01_LOCUS39462</name>
</gene>
<accession>A0A381R6U9</accession>
<evidence type="ECO:0000259" key="1">
    <source>
        <dbReference type="Pfam" id="PF25917"/>
    </source>
</evidence>
<dbReference type="InterPro" id="IPR058625">
    <property type="entry name" value="MdtA-like_BSH"/>
</dbReference>
<dbReference type="Pfam" id="PF25954">
    <property type="entry name" value="Beta-barrel_RND_2"/>
    <property type="match status" value="1"/>
</dbReference>
<feature type="domain" description="CusB-like beta-barrel" evidence="2">
    <location>
        <begin position="151"/>
        <end position="219"/>
    </location>
</feature>
<dbReference type="SUPFAM" id="SSF111369">
    <property type="entry name" value="HlyD-like secretion proteins"/>
    <property type="match status" value="1"/>
</dbReference>
<dbReference type="AlphaFoldDB" id="A0A381R6U9"/>
<dbReference type="GO" id="GO:0015562">
    <property type="term" value="F:efflux transmembrane transporter activity"/>
    <property type="evidence" value="ECO:0007669"/>
    <property type="project" value="TreeGrafter"/>
</dbReference>
<dbReference type="InterPro" id="IPR058792">
    <property type="entry name" value="Beta-barrel_RND_2"/>
</dbReference>
<dbReference type="EMBL" id="UINC01001690">
    <property type="protein sequence ID" value="SUZ86608.1"/>
    <property type="molecule type" value="Genomic_DNA"/>
</dbReference>
<feature type="domain" description="Multidrug resistance protein MdtA-like barrel-sandwich hybrid" evidence="1">
    <location>
        <begin position="71"/>
        <end position="140"/>
    </location>
</feature>
<evidence type="ECO:0008006" key="4">
    <source>
        <dbReference type="Google" id="ProtNLM"/>
    </source>
</evidence>
<evidence type="ECO:0000313" key="3">
    <source>
        <dbReference type="EMBL" id="SUZ86608.1"/>
    </source>
</evidence>
<dbReference type="PANTHER" id="PTHR30469">
    <property type="entry name" value="MULTIDRUG RESISTANCE PROTEIN MDTA"/>
    <property type="match status" value="1"/>
</dbReference>